<dbReference type="PANTHER" id="PTHR47570:SF1">
    <property type="entry name" value="ZINC ION BINDING PROTEIN"/>
    <property type="match status" value="1"/>
</dbReference>
<organism evidence="6 7">
    <name type="scientific">Favolaschia claudopus</name>
    <dbReference type="NCBI Taxonomy" id="2862362"/>
    <lineage>
        <taxon>Eukaryota</taxon>
        <taxon>Fungi</taxon>
        <taxon>Dikarya</taxon>
        <taxon>Basidiomycota</taxon>
        <taxon>Agaricomycotina</taxon>
        <taxon>Agaricomycetes</taxon>
        <taxon>Agaricomycetidae</taxon>
        <taxon>Agaricales</taxon>
        <taxon>Marasmiineae</taxon>
        <taxon>Mycenaceae</taxon>
        <taxon>Favolaschia</taxon>
    </lineage>
</organism>
<reference evidence="6 7" key="1">
    <citation type="journal article" date="2024" name="J Genomics">
        <title>Draft genome sequencing and assembly of Favolaschia claudopus CIRM-BRFM 2984 isolated from oak limbs.</title>
        <authorList>
            <person name="Navarro D."/>
            <person name="Drula E."/>
            <person name="Chaduli D."/>
            <person name="Cazenave R."/>
            <person name="Ahrendt S."/>
            <person name="Wang J."/>
            <person name="Lipzen A."/>
            <person name="Daum C."/>
            <person name="Barry K."/>
            <person name="Grigoriev I.V."/>
            <person name="Favel A."/>
            <person name="Rosso M.N."/>
            <person name="Martin F."/>
        </authorList>
    </citation>
    <scope>NUCLEOTIDE SEQUENCE [LARGE SCALE GENOMIC DNA]</scope>
    <source>
        <strain evidence="6 7">CIRM-BRFM 2984</strain>
    </source>
</reference>
<dbReference type="EMBL" id="JAWWNJ010000011">
    <property type="protein sequence ID" value="KAK7044960.1"/>
    <property type="molecule type" value="Genomic_DNA"/>
</dbReference>
<evidence type="ECO:0000313" key="6">
    <source>
        <dbReference type="EMBL" id="KAK7044960.1"/>
    </source>
</evidence>
<protein>
    <submittedName>
        <fullName evidence="6">Zinc finger MYND domain-containing protein 15</fullName>
    </submittedName>
</protein>
<dbReference type="AlphaFoldDB" id="A0AAW0D2K4"/>
<dbReference type="SUPFAM" id="SSF144232">
    <property type="entry name" value="HIT/MYND zinc finger-like"/>
    <property type="match status" value="1"/>
</dbReference>
<dbReference type="Proteomes" id="UP001362999">
    <property type="component" value="Unassembled WGS sequence"/>
</dbReference>
<accession>A0AAW0D2K4</accession>
<dbReference type="Pfam" id="PF01753">
    <property type="entry name" value="zf-MYND"/>
    <property type="match status" value="1"/>
</dbReference>
<evidence type="ECO:0000256" key="1">
    <source>
        <dbReference type="ARBA" id="ARBA00022723"/>
    </source>
</evidence>
<comment type="caution">
    <text evidence="6">The sequence shown here is derived from an EMBL/GenBank/DDBJ whole genome shotgun (WGS) entry which is preliminary data.</text>
</comment>
<keyword evidence="2 4" id="KW-0863">Zinc-finger</keyword>
<keyword evidence="3" id="KW-0862">Zinc</keyword>
<feature type="domain" description="MYND-type" evidence="5">
    <location>
        <begin position="49"/>
        <end position="89"/>
    </location>
</feature>
<gene>
    <name evidence="6" type="ORF">R3P38DRAFT_2881901</name>
</gene>
<proteinExistence type="predicted"/>
<dbReference type="Pfam" id="PF20179">
    <property type="entry name" value="MSS51_C"/>
    <property type="match status" value="1"/>
</dbReference>
<dbReference type="Gene3D" id="6.10.140.2220">
    <property type="match status" value="1"/>
</dbReference>
<dbReference type="InterPro" id="IPR002893">
    <property type="entry name" value="Znf_MYND"/>
</dbReference>
<dbReference type="GO" id="GO:0008270">
    <property type="term" value="F:zinc ion binding"/>
    <property type="evidence" value="ECO:0007669"/>
    <property type="project" value="UniProtKB-KW"/>
</dbReference>
<dbReference type="PANTHER" id="PTHR47570">
    <property type="entry name" value="ZINC ION BINDING PROTEIN"/>
    <property type="match status" value="1"/>
</dbReference>
<keyword evidence="7" id="KW-1185">Reference proteome</keyword>
<evidence type="ECO:0000313" key="7">
    <source>
        <dbReference type="Proteomes" id="UP001362999"/>
    </source>
</evidence>
<evidence type="ECO:0000259" key="5">
    <source>
        <dbReference type="PROSITE" id="PS50865"/>
    </source>
</evidence>
<dbReference type="InterPro" id="IPR046824">
    <property type="entry name" value="Mss51-like_C"/>
</dbReference>
<dbReference type="PROSITE" id="PS50865">
    <property type="entry name" value="ZF_MYND_2"/>
    <property type="match status" value="1"/>
</dbReference>
<evidence type="ECO:0000256" key="3">
    <source>
        <dbReference type="ARBA" id="ARBA00022833"/>
    </source>
</evidence>
<name>A0AAW0D2K4_9AGAR</name>
<sequence length="476" mass="52777">MSTIIGNEARMMAARVELQHDLLRKQWDLHNHDPSIRFKLLTAGLQCSISTCKKPVAKDKVKVCSACRAVIYCSPECAKRGWWNHKISCPALKSDREDKSLFTKLLAQFPWTNIGYAEGGDFCDLLLLLPFGLLGTTRDKVGYWALHVRGDSQLGDLKGFEAPWERLSEEDGWRLPKAQIPSLELSAPDATLPSFPPNFEETWTSYYEWRGLPITSPAALLLQWPMTVYACLKELGFDPCAAVSKPRRKLTVFYVGAREEICFIPLFGELALNFPNTDLDLVMFGPSAQMAVQLANCRGDAQSFRPCVFEYTALPACGQGTVRVFLDFDPEHEYYRPSRDPAEHPDAIVALNAGIGTYISWFHVVMLCCEFGIPFAVTDYSQGSLSQARMDLIEKAVNGTLPPAKTSEQTHQFAAMNQAVAESGIVDIETTCAALRIERAPKLNQFMQPNCKGSLSSLGAASGNAYIQVITPCPKA</sequence>
<evidence type="ECO:0000256" key="4">
    <source>
        <dbReference type="PROSITE-ProRule" id="PRU00134"/>
    </source>
</evidence>
<keyword evidence="1" id="KW-0479">Metal-binding</keyword>
<evidence type="ECO:0000256" key="2">
    <source>
        <dbReference type="ARBA" id="ARBA00022771"/>
    </source>
</evidence>